<dbReference type="Gene3D" id="3.90.930.12">
    <property type="entry name" value="Ribosomal protein L6, alpha-beta domain"/>
    <property type="match status" value="1"/>
</dbReference>
<dbReference type="InterPro" id="IPR036789">
    <property type="entry name" value="Ribosomal_uL6-like_a/b-dom_sf"/>
</dbReference>
<evidence type="ECO:0000256" key="1">
    <source>
        <dbReference type="SAM" id="MobiDB-lite"/>
    </source>
</evidence>
<comment type="caution">
    <text evidence="2">The sequence shown here is derived from an EMBL/GenBank/DDBJ whole genome shotgun (WGS) entry which is preliminary data.</text>
</comment>
<evidence type="ECO:0000313" key="3">
    <source>
        <dbReference type="Proteomes" id="UP001177744"/>
    </source>
</evidence>
<dbReference type="AlphaFoldDB" id="A0AA40HXD6"/>
<dbReference type="GO" id="GO:0006412">
    <property type="term" value="P:translation"/>
    <property type="evidence" value="ECO:0007669"/>
    <property type="project" value="InterPro"/>
</dbReference>
<feature type="compositionally biased region" description="Polar residues" evidence="1">
    <location>
        <begin position="1"/>
        <end position="12"/>
    </location>
</feature>
<sequence>MRSGIASSLSQAQKDELIPEENDSELVLNSASLIQQVTTVKNKDISPGQFYSERGAPSASLAG</sequence>
<dbReference type="GO" id="GO:0005840">
    <property type="term" value="C:ribosome"/>
    <property type="evidence" value="ECO:0007669"/>
    <property type="project" value="InterPro"/>
</dbReference>
<dbReference type="Proteomes" id="UP001177744">
    <property type="component" value="Unassembled WGS sequence"/>
</dbReference>
<keyword evidence="3" id="KW-1185">Reference proteome</keyword>
<protein>
    <submittedName>
        <fullName evidence="2">Uncharacterized protein</fullName>
    </submittedName>
</protein>
<reference evidence="2" key="1">
    <citation type="submission" date="2023-06" db="EMBL/GenBank/DDBJ databases">
        <title>Reference genome for the Northern bat (Eptesicus nilssonii), a most northern bat species.</title>
        <authorList>
            <person name="Laine V.N."/>
            <person name="Pulliainen A.T."/>
            <person name="Lilley T.M."/>
        </authorList>
    </citation>
    <scope>NUCLEOTIDE SEQUENCE</scope>
    <source>
        <strain evidence="2">BLF_Eptnil</strain>
        <tissue evidence="2">Kidney</tissue>
    </source>
</reference>
<feature type="region of interest" description="Disordered" evidence="1">
    <location>
        <begin position="44"/>
        <end position="63"/>
    </location>
</feature>
<evidence type="ECO:0000313" key="2">
    <source>
        <dbReference type="EMBL" id="KAK1338637.1"/>
    </source>
</evidence>
<proteinExistence type="predicted"/>
<dbReference type="GO" id="GO:0019843">
    <property type="term" value="F:rRNA binding"/>
    <property type="evidence" value="ECO:0007669"/>
    <property type="project" value="InterPro"/>
</dbReference>
<gene>
    <name evidence="2" type="ORF">QTO34_019291</name>
</gene>
<accession>A0AA40HXD6</accession>
<feature type="region of interest" description="Disordered" evidence="1">
    <location>
        <begin position="1"/>
        <end position="23"/>
    </location>
</feature>
<name>A0AA40HXD6_CNENI</name>
<dbReference type="GO" id="GO:0003735">
    <property type="term" value="F:structural constituent of ribosome"/>
    <property type="evidence" value="ECO:0007669"/>
    <property type="project" value="InterPro"/>
</dbReference>
<dbReference type="EMBL" id="JAULJE010000009">
    <property type="protein sequence ID" value="KAK1338637.1"/>
    <property type="molecule type" value="Genomic_DNA"/>
</dbReference>
<organism evidence="2 3">
    <name type="scientific">Cnephaeus nilssonii</name>
    <name type="common">Northern bat</name>
    <name type="synonym">Eptesicus nilssonii</name>
    <dbReference type="NCBI Taxonomy" id="3371016"/>
    <lineage>
        <taxon>Eukaryota</taxon>
        <taxon>Metazoa</taxon>
        <taxon>Chordata</taxon>
        <taxon>Craniata</taxon>
        <taxon>Vertebrata</taxon>
        <taxon>Euteleostomi</taxon>
        <taxon>Mammalia</taxon>
        <taxon>Eutheria</taxon>
        <taxon>Laurasiatheria</taxon>
        <taxon>Chiroptera</taxon>
        <taxon>Yangochiroptera</taxon>
        <taxon>Vespertilionidae</taxon>
        <taxon>Cnephaeus</taxon>
    </lineage>
</organism>